<dbReference type="Gene3D" id="3.40.50.620">
    <property type="entry name" value="HUPs"/>
    <property type="match status" value="1"/>
</dbReference>
<dbReference type="PRINTS" id="PR01438">
    <property type="entry name" value="UNVRSLSTRESS"/>
</dbReference>
<dbReference type="SUPFAM" id="SSF52402">
    <property type="entry name" value="Adenine nucleotide alpha hydrolases-like"/>
    <property type="match status" value="1"/>
</dbReference>
<feature type="domain" description="UspA" evidence="2">
    <location>
        <begin position="1"/>
        <end position="140"/>
    </location>
</feature>
<dbReference type="PANTHER" id="PTHR46268:SF15">
    <property type="entry name" value="UNIVERSAL STRESS PROTEIN HP_0031"/>
    <property type="match status" value="1"/>
</dbReference>
<dbReference type="PANTHER" id="PTHR46268">
    <property type="entry name" value="STRESS RESPONSE PROTEIN NHAX"/>
    <property type="match status" value="1"/>
</dbReference>
<evidence type="ECO:0000259" key="2">
    <source>
        <dbReference type="Pfam" id="PF00582"/>
    </source>
</evidence>
<sequence length="140" mass="14280">MYNHILISLDESELSGKALDHAVRLAGALGGGVRLTALHVNPGVTLSEPTVATGIEEALKEEDKHVLAYANAKLAAAGAGHQVLLAEGDPAAVICRTAKEAGADLIVMGSRGVGLVSELLLGSVSHAVAKHAHCPVLLVK</sequence>
<accession>A0ABS3WEQ8</accession>
<evidence type="ECO:0000256" key="1">
    <source>
        <dbReference type="ARBA" id="ARBA00008791"/>
    </source>
</evidence>
<dbReference type="EMBL" id="JAGGDJ010000023">
    <property type="protein sequence ID" value="MBO7746798.1"/>
    <property type="molecule type" value="Genomic_DNA"/>
</dbReference>
<dbReference type="RefSeq" id="WP_208849539.1">
    <property type="nucleotide sequence ID" value="NZ_JAGGDJ010000023.1"/>
</dbReference>
<keyword evidence="4" id="KW-1185">Reference proteome</keyword>
<proteinExistence type="inferred from homology"/>
<evidence type="ECO:0000313" key="3">
    <source>
        <dbReference type="EMBL" id="MBO7746798.1"/>
    </source>
</evidence>
<dbReference type="InterPro" id="IPR006015">
    <property type="entry name" value="Universal_stress_UspA"/>
</dbReference>
<protein>
    <submittedName>
        <fullName evidence="3">Universal stress protein</fullName>
    </submittedName>
</protein>
<dbReference type="Proteomes" id="UP000670947">
    <property type="component" value="Unassembled WGS sequence"/>
</dbReference>
<gene>
    <name evidence="3" type="ORF">I8J29_21515</name>
</gene>
<evidence type="ECO:0000313" key="4">
    <source>
        <dbReference type="Proteomes" id="UP000670947"/>
    </source>
</evidence>
<organism evidence="3 4">
    <name type="scientific">Paenibacillus artemisiicola</name>
    <dbReference type="NCBI Taxonomy" id="1172618"/>
    <lineage>
        <taxon>Bacteria</taxon>
        <taxon>Bacillati</taxon>
        <taxon>Bacillota</taxon>
        <taxon>Bacilli</taxon>
        <taxon>Bacillales</taxon>
        <taxon>Paenibacillaceae</taxon>
        <taxon>Paenibacillus</taxon>
    </lineage>
</organism>
<comment type="caution">
    <text evidence="3">The sequence shown here is derived from an EMBL/GenBank/DDBJ whole genome shotgun (WGS) entry which is preliminary data.</text>
</comment>
<comment type="similarity">
    <text evidence="1">Belongs to the universal stress protein A family.</text>
</comment>
<dbReference type="InterPro" id="IPR014729">
    <property type="entry name" value="Rossmann-like_a/b/a_fold"/>
</dbReference>
<dbReference type="Pfam" id="PF00582">
    <property type="entry name" value="Usp"/>
    <property type="match status" value="1"/>
</dbReference>
<reference evidence="3 4" key="1">
    <citation type="submission" date="2021-03" db="EMBL/GenBank/DDBJ databases">
        <title>Paenibacillus artemisicola MWE-103 whole genome sequence.</title>
        <authorList>
            <person name="Ham Y.J."/>
        </authorList>
    </citation>
    <scope>NUCLEOTIDE SEQUENCE [LARGE SCALE GENOMIC DNA]</scope>
    <source>
        <strain evidence="3 4">MWE-103</strain>
    </source>
</reference>
<dbReference type="InterPro" id="IPR006016">
    <property type="entry name" value="UspA"/>
</dbReference>
<name>A0ABS3WEQ8_9BACL</name>
<dbReference type="CDD" id="cd00293">
    <property type="entry name" value="USP-like"/>
    <property type="match status" value="1"/>
</dbReference>